<dbReference type="AlphaFoldDB" id="B8II79"/>
<evidence type="ECO:0000313" key="3">
    <source>
        <dbReference type="Proteomes" id="UP000008207"/>
    </source>
</evidence>
<dbReference type="eggNOG" id="ENOG50327S1">
    <property type="taxonomic scope" value="Bacteria"/>
</dbReference>
<dbReference type="HOGENOM" id="CLU_1783176_0_0_5"/>
<sequence>MGCTMSAEWQYQLRIYLPDDLVEVARANPDGSALAPLGDVLAKHRASLKCQFDAFADYVAEAERHGVTGFPLYAWTKATIEDPIKRAKHLKAFALRVNGEEIYGKAEADALEADLQPLIGAGVIERMSKHDTNPANNPQPPEQYRQRPAP</sequence>
<proteinExistence type="predicted"/>
<name>B8II79_METNO</name>
<evidence type="ECO:0000256" key="1">
    <source>
        <dbReference type="SAM" id="MobiDB-lite"/>
    </source>
</evidence>
<protein>
    <submittedName>
        <fullName evidence="2">Uncharacterized protein</fullName>
    </submittedName>
</protein>
<evidence type="ECO:0000313" key="2">
    <source>
        <dbReference type="EMBL" id="ACL57948.1"/>
    </source>
</evidence>
<dbReference type="Proteomes" id="UP000008207">
    <property type="component" value="Chromosome"/>
</dbReference>
<keyword evidence="3" id="KW-1185">Reference proteome</keyword>
<reference evidence="2 3" key="1">
    <citation type="submission" date="2009-01" db="EMBL/GenBank/DDBJ databases">
        <title>Complete sequence of chromosome of Methylobacterium nodulans ORS 2060.</title>
        <authorList>
            <consortium name="US DOE Joint Genome Institute"/>
            <person name="Lucas S."/>
            <person name="Copeland A."/>
            <person name="Lapidus A."/>
            <person name="Glavina del Rio T."/>
            <person name="Dalin E."/>
            <person name="Tice H."/>
            <person name="Bruce D."/>
            <person name="Goodwin L."/>
            <person name="Pitluck S."/>
            <person name="Sims D."/>
            <person name="Brettin T."/>
            <person name="Detter J.C."/>
            <person name="Han C."/>
            <person name="Larimer F."/>
            <person name="Land M."/>
            <person name="Hauser L."/>
            <person name="Kyrpides N."/>
            <person name="Ivanova N."/>
            <person name="Marx C.J."/>
            <person name="Richardson P."/>
        </authorList>
    </citation>
    <scope>NUCLEOTIDE SEQUENCE [LARGE SCALE GENOMIC DNA]</scope>
    <source>
        <strain evidence="3">LMG 21967 / CNCM I-2342 / ORS 2060</strain>
    </source>
</reference>
<organism evidence="2 3">
    <name type="scientific">Methylobacterium nodulans (strain LMG 21967 / CNCM I-2342 / ORS 2060)</name>
    <dbReference type="NCBI Taxonomy" id="460265"/>
    <lineage>
        <taxon>Bacteria</taxon>
        <taxon>Pseudomonadati</taxon>
        <taxon>Pseudomonadota</taxon>
        <taxon>Alphaproteobacteria</taxon>
        <taxon>Hyphomicrobiales</taxon>
        <taxon>Methylobacteriaceae</taxon>
        <taxon>Methylobacterium</taxon>
    </lineage>
</organism>
<dbReference type="EMBL" id="CP001349">
    <property type="protein sequence ID" value="ACL57948.1"/>
    <property type="molecule type" value="Genomic_DNA"/>
</dbReference>
<dbReference type="KEGG" id="mno:Mnod_3005"/>
<feature type="region of interest" description="Disordered" evidence="1">
    <location>
        <begin position="128"/>
        <end position="150"/>
    </location>
</feature>
<accession>B8II79</accession>
<gene>
    <name evidence="2" type="ordered locus">Mnod_3005</name>
</gene>